<keyword evidence="2" id="KW-0418">Kinase</keyword>
<evidence type="ECO:0000259" key="1">
    <source>
        <dbReference type="Pfam" id="PF13460"/>
    </source>
</evidence>
<name>A0A1A9I0T2_9BACT</name>
<dbReference type="GO" id="GO:0016646">
    <property type="term" value="F:oxidoreductase activity, acting on the CH-NH group of donors, NAD or NADP as acceptor"/>
    <property type="evidence" value="ECO:0007669"/>
    <property type="project" value="TreeGrafter"/>
</dbReference>
<dbReference type="InterPro" id="IPR051606">
    <property type="entry name" value="Polyketide_Oxido-like"/>
</dbReference>
<reference evidence="2 3" key="1">
    <citation type="submission" date="2016-05" db="EMBL/GenBank/DDBJ databases">
        <title>Niabella ginsenosidivorans BS26 whole genome sequencing.</title>
        <authorList>
            <person name="Im W.T."/>
            <person name="Siddiqi M.Z."/>
        </authorList>
    </citation>
    <scope>NUCLEOTIDE SEQUENCE [LARGE SCALE GENOMIC DNA]</scope>
    <source>
        <strain evidence="2 3">BS26</strain>
    </source>
</reference>
<dbReference type="AlphaFoldDB" id="A0A1A9I0T2"/>
<dbReference type="Pfam" id="PF13460">
    <property type="entry name" value="NAD_binding_10"/>
    <property type="match status" value="1"/>
</dbReference>
<dbReference type="KEGG" id="nia:A8C56_09965"/>
<dbReference type="SUPFAM" id="SSF51735">
    <property type="entry name" value="NAD(P)-binding Rossmann-fold domains"/>
    <property type="match status" value="1"/>
</dbReference>
<proteinExistence type="predicted"/>
<sequence>MKIVLIGATGFVGNAILKEALQRGQQVTALARDTSKIRISDPNLTVKDQDVADVALATVIKGNDAVISAFNAGWGNPNLYEDFLTGSKEIEKAVEASGVKRLIVIGGAGSLEVNGHQLVDSDGFPEQFRAGASAARDYLNILKENQLLDWTFFSPAIEMGPHVQTGRTGKYRLGTDSPVFDNNGKSVLSVEDLAVVILDEAENGQHIRQRFTAGY</sequence>
<evidence type="ECO:0000313" key="3">
    <source>
        <dbReference type="Proteomes" id="UP000077667"/>
    </source>
</evidence>
<gene>
    <name evidence="2" type="ORF">A8C56_09965</name>
</gene>
<keyword evidence="2" id="KW-0808">Transferase</keyword>
<dbReference type="InterPro" id="IPR036291">
    <property type="entry name" value="NAD(P)-bd_dom_sf"/>
</dbReference>
<feature type="domain" description="NAD(P)-binding" evidence="1">
    <location>
        <begin position="7"/>
        <end position="200"/>
    </location>
</feature>
<dbReference type="STRING" id="1176587.A8C56_09965"/>
<evidence type="ECO:0000313" key="2">
    <source>
        <dbReference type="EMBL" id="ANH81267.1"/>
    </source>
</evidence>
<dbReference type="CDD" id="cd05244">
    <property type="entry name" value="BVR-B_like_SDR_a"/>
    <property type="match status" value="1"/>
</dbReference>
<dbReference type="InterPro" id="IPR016040">
    <property type="entry name" value="NAD(P)-bd_dom"/>
</dbReference>
<dbReference type="PANTHER" id="PTHR43355:SF2">
    <property type="entry name" value="FLAVIN REDUCTASE (NADPH)"/>
    <property type="match status" value="1"/>
</dbReference>
<accession>A0A1A9I0T2</accession>
<dbReference type="Gene3D" id="3.40.50.720">
    <property type="entry name" value="NAD(P)-binding Rossmann-like Domain"/>
    <property type="match status" value="1"/>
</dbReference>
<dbReference type="Proteomes" id="UP000077667">
    <property type="component" value="Chromosome"/>
</dbReference>
<dbReference type="OrthoDB" id="9785372at2"/>
<dbReference type="RefSeq" id="WP_067755244.1">
    <property type="nucleotide sequence ID" value="NZ_CP015772.1"/>
</dbReference>
<dbReference type="GO" id="GO:0016301">
    <property type="term" value="F:kinase activity"/>
    <property type="evidence" value="ECO:0007669"/>
    <property type="project" value="UniProtKB-KW"/>
</dbReference>
<dbReference type="PANTHER" id="PTHR43355">
    <property type="entry name" value="FLAVIN REDUCTASE (NADPH)"/>
    <property type="match status" value="1"/>
</dbReference>
<dbReference type="EMBL" id="CP015772">
    <property type="protein sequence ID" value="ANH81267.1"/>
    <property type="molecule type" value="Genomic_DNA"/>
</dbReference>
<organism evidence="2 3">
    <name type="scientific">Niabella ginsenosidivorans</name>
    <dbReference type="NCBI Taxonomy" id="1176587"/>
    <lineage>
        <taxon>Bacteria</taxon>
        <taxon>Pseudomonadati</taxon>
        <taxon>Bacteroidota</taxon>
        <taxon>Chitinophagia</taxon>
        <taxon>Chitinophagales</taxon>
        <taxon>Chitinophagaceae</taxon>
        <taxon>Niabella</taxon>
    </lineage>
</organism>
<protein>
    <submittedName>
        <fullName evidence="2">Histidine kinase</fullName>
    </submittedName>
</protein>
<keyword evidence="3" id="KW-1185">Reference proteome</keyword>